<evidence type="ECO:0000313" key="3">
    <source>
        <dbReference type="Proteomes" id="UP001153620"/>
    </source>
</evidence>
<dbReference type="AlphaFoldDB" id="A0A9N9S8Q1"/>
<keyword evidence="1" id="KW-0812">Transmembrane</keyword>
<reference evidence="2" key="2">
    <citation type="submission" date="2022-10" db="EMBL/GenBank/DDBJ databases">
        <authorList>
            <consortium name="ENA_rothamsted_submissions"/>
            <consortium name="culmorum"/>
            <person name="King R."/>
        </authorList>
    </citation>
    <scope>NUCLEOTIDE SEQUENCE</scope>
</reference>
<keyword evidence="3" id="KW-1185">Reference proteome</keyword>
<reference evidence="2" key="1">
    <citation type="submission" date="2022-01" db="EMBL/GenBank/DDBJ databases">
        <authorList>
            <person name="King R."/>
        </authorList>
    </citation>
    <scope>NUCLEOTIDE SEQUENCE</scope>
</reference>
<evidence type="ECO:0000313" key="2">
    <source>
        <dbReference type="EMBL" id="CAG9811425.1"/>
    </source>
</evidence>
<accession>A0A9N9S8Q1</accession>
<name>A0A9N9S8Q1_9DIPT</name>
<proteinExistence type="predicted"/>
<organism evidence="2 3">
    <name type="scientific">Chironomus riparius</name>
    <dbReference type="NCBI Taxonomy" id="315576"/>
    <lineage>
        <taxon>Eukaryota</taxon>
        <taxon>Metazoa</taxon>
        <taxon>Ecdysozoa</taxon>
        <taxon>Arthropoda</taxon>
        <taxon>Hexapoda</taxon>
        <taxon>Insecta</taxon>
        <taxon>Pterygota</taxon>
        <taxon>Neoptera</taxon>
        <taxon>Endopterygota</taxon>
        <taxon>Diptera</taxon>
        <taxon>Nematocera</taxon>
        <taxon>Chironomoidea</taxon>
        <taxon>Chironomidae</taxon>
        <taxon>Chironominae</taxon>
        <taxon>Chironomus</taxon>
    </lineage>
</organism>
<dbReference type="OrthoDB" id="7687957at2759"/>
<gene>
    <name evidence="2" type="ORF">CHIRRI_LOCUS14234</name>
</gene>
<evidence type="ECO:0000256" key="1">
    <source>
        <dbReference type="SAM" id="Phobius"/>
    </source>
</evidence>
<dbReference type="Proteomes" id="UP001153620">
    <property type="component" value="Chromosome 4"/>
</dbReference>
<feature type="transmembrane region" description="Helical" evidence="1">
    <location>
        <begin position="96"/>
        <end position="118"/>
    </location>
</feature>
<sequence>MKSLFETQVELDLLIHTTQTLTPKHSIQAPAADSQYAFGFVYTNLWNERLQEIVEGTVTGGIINMFLNRYTKSKWNMKSNELGIEGTLLDLGHLTFAFQICFIASYAALIVFVCELIVHRSMIKIKRKMLEYQSEVKACRDFFRGMFSQICRIIPLSWRTFFDLRLSKFRTFFSDVPENSIKKRQTNDEQNRIEILGEVIDDLDSD</sequence>
<keyword evidence="1" id="KW-0472">Membrane</keyword>
<protein>
    <submittedName>
        <fullName evidence="2">Uncharacterized protein</fullName>
    </submittedName>
</protein>
<keyword evidence="1" id="KW-1133">Transmembrane helix</keyword>
<dbReference type="EMBL" id="OU895880">
    <property type="protein sequence ID" value="CAG9811425.1"/>
    <property type="molecule type" value="Genomic_DNA"/>
</dbReference>